<dbReference type="HOGENOM" id="CLU_037612_0_0_9"/>
<dbReference type="GO" id="GO:0051782">
    <property type="term" value="P:negative regulation of cell division"/>
    <property type="evidence" value="ECO:0007669"/>
    <property type="project" value="TreeGrafter"/>
</dbReference>
<evidence type="ECO:0000313" key="4">
    <source>
        <dbReference type="Proteomes" id="UP000027602"/>
    </source>
</evidence>
<organism evidence="3 4">
    <name type="scientific">Bacillus methanolicus (strain MGA3 / ATCC 53907)</name>
    <dbReference type="NCBI Taxonomy" id="796606"/>
    <lineage>
        <taxon>Bacteria</taxon>
        <taxon>Bacillati</taxon>
        <taxon>Bacillota</taxon>
        <taxon>Bacilli</taxon>
        <taxon>Bacillales</taxon>
        <taxon>Bacillaceae</taxon>
        <taxon>Bacillus</taxon>
    </lineage>
</organism>
<keyword evidence="2" id="KW-0067">ATP-binding</keyword>
<dbReference type="EMBL" id="CP007739">
    <property type="protein sequence ID" value="AIE59671.1"/>
    <property type="molecule type" value="Genomic_DNA"/>
</dbReference>
<dbReference type="SUPFAM" id="SSF52540">
    <property type="entry name" value="P-loop containing nucleoside triphosphate hydrolases"/>
    <property type="match status" value="1"/>
</dbReference>
<gene>
    <name evidence="3" type="ORF">BMMGA3_06215</name>
</gene>
<dbReference type="OrthoDB" id="9816297at2"/>
<dbReference type="RefSeq" id="WP_003349074.1">
    <property type="nucleotide sequence ID" value="NZ_ADWW01000004.1"/>
</dbReference>
<dbReference type="GO" id="GO:0005524">
    <property type="term" value="F:ATP binding"/>
    <property type="evidence" value="ECO:0007669"/>
    <property type="project" value="UniProtKB-KW"/>
</dbReference>
<dbReference type="GO" id="GO:0009898">
    <property type="term" value="C:cytoplasmic side of plasma membrane"/>
    <property type="evidence" value="ECO:0007669"/>
    <property type="project" value="TreeGrafter"/>
</dbReference>
<keyword evidence="4" id="KW-1185">Reference proteome</keyword>
<dbReference type="PANTHER" id="PTHR43384">
    <property type="entry name" value="SEPTUM SITE-DETERMINING PROTEIN MIND HOMOLOG, CHLOROPLASTIC-RELATED"/>
    <property type="match status" value="1"/>
</dbReference>
<evidence type="ECO:0000313" key="3">
    <source>
        <dbReference type="EMBL" id="AIE59671.1"/>
    </source>
</evidence>
<name>I3DZD0_BACMM</name>
<dbReference type="eggNOG" id="COG0455">
    <property type="taxonomic scope" value="Bacteria"/>
</dbReference>
<dbReference type="Gene3D" id="3.40.50.300">
    <property type="entry name" value="P-loop containing nucleotide triphosphate hydrolases"/>
    <property type="match status" value="1"/>
</dbReference>
<keyword evidence="1" id="KW-0547">Nucleotide-binding</keyword>
<dbReference type="KEGG" id="bmet:BMMGA3_06215"/>
<dbReference type="CDD" id="cd02038">
    <property type="entry name" value="FlhG-like"/>
    <property type="match status" value="1"/>
</dbReference>
<dbReference type="GO" id="GO:0005829">
    <property type="term" value="C:cytosol"/>
    <property type="evidence" value="ECO:0007669"/>
    <property type="project" value="TreeGrafter"/>
</dbReference>
<dbReference type="STRING" id="796606.BMMGA3_06215"/>
<dbReference type="InterPro" id="IPR033756">
    <property type="entry name" value="YlxH/NBP35"/>
</dbReference>
<dbReference type="GO" id="GO:0016887">
    <property type="term" value="F:ATP hydrolysis activity"/>
    <property type="evidence" value="ECO:0007669"/>
    <property type="project" value="TreeGrafter"/>
</dbReference>
<dbReference type="PIRSF" id="PIRSF003092">
    <property type="entry name" value="MinD"/>
    <property type="match status" value="1"/>
</dbReference>
<proteinExistence type="predicted"/>
<dbReference type="InterPro" id="IPR033875">
    <property type="entry name" value="FlhG"/>
</dbReference>
<dbReference type="InterPro" id="IPR027417">
    <property type="entry name" value="P-loop_NTPase"/>
</dbReference>
<dbReference type="Proteomes" id="UP000027602">
    <property type="component" value="Chromosome"/>
</dbReference>
<sequence length="296" mass="33068">MYDQAERLRVRLGLKEKKNGKKAIAVVSGKGGVGKSNFSLNFAIALSILGSKVMVIDMDIGMGNLDILMGSAPDFTIVDYFEKEIPLEKIIMAGPDGVHYIAGGSGLTSFVKLEEAKLDQFFEDLETSFKDYDYLIFDMGAGIRKDLLPFILSVDEVFVLTTPEPTAITDAYAMIKYIHILDSKIPLYVVVNKARSVKDGTETMQRLSKVVNQFLGRCLISLGILPDDLTVQTAVRRQIPFVNLNEKSPVSRTLKEMADRYVKQKAFETTPAVKFHFVAKLKKFLFERKGGRYGEN</sequence>
<dbReference type="Pfam" id="PF10609">
    <property type="entry name" value="ParA"/>
    <property type="match status" value="1"/>
</dbReference>
<dbReference type="PANTHER" id="PTHR43384:SF4">
    <property type="entry name" value="CELLULOSE BIOSYNTHESIS PROTEIN BCSQ-RELATED"/>
    <property type="match status" value="1"/>
</dbReference>
<dbReference type="AlphaFoldDB" id="I3DZD0"/>
<protein>
    <submittedName>
        <fullName evidence="3">Cobyrinic acid ac-diamide synthase</fullName>
    </submittedName>
</protein>
<dbReference type="InterPro" id="IPR025501">
    <property type="entry name" value="MinD_FleN"/>
</dbReference>
<dbReference type="InterPro" id="IPR050625">
    <property type="entry name" value="ParA/MinD_ATPase"/>
</dbReference>
<accession>I3DZD0</accession>
<reference evidence="3 4" key="1">
    <citation type="journal article" date="2015" name="BMC Genomics">
        <title>Transcriptome analysis of thermophilic methylotrophic Bacillus methanolicus MGA3 using RNA-sequencing provides detailed insights into its previously uncharted transcriptional landscape.</title>
        <authorList>
            <person name="Irla M."/>
            <person name="Neshat A."/>
            <person name="Brautaset T."/>
            <person name="Ruckert C."/>
            <person name="Kalinowski J."/>
            <person name="Wendisch V.F."/>
        </authorList>
    </citation>
    <scope>NUCLEOTIDE SEQUENCE [LARGE SCALE GENOMIC DNA]</scope>
    <source>
        <strain evidence="4">MGA3 / ATCC 53907</strain>
    </source>
</reference>
<evidence type="ECO:0000256" key="2">
    <source>
        <dbReference type="ARBA" id="ARBA00022840"/>
    </source>
</evidence>
<evidence type="ECO:0000256" key="1">
    <source>
        <dbReference type="ARBA" id="ARBA00022741"/>
    </source>
</evidence>